<feature type="transmembrane region" description="Helical" evidence="12">
    <location>
        <begin position="151"/>
        <end position="170"/>
    </location>
</feature>
<protein>
    <recommendedName>
        <fullName evidence="13">Plant heme peroxidase family profile domain-containing protein</fullName>
    </recommendedName>
</protein>
<evidence type="ECO:0000313" key="14">
    <source>
        <dbReference type="EMBL" id="KAH9314548.1"/>
    </source>
</evidence>
<feature type="active site" description="Proton acceptor" evidence="8">
    <location>
        <position position="235"/>
    </location>
</feature>
<gene>
    <name evidence="14" type="ORF">KI387_023175</name>
</gene>
<keyword evidence="9" id="KW-0106">Calcium</keyword>
<proteinExistence type="predicted"/>
<keyword evidence="12" id="KW-0812">Transmembrane</keyword>
<evidence type="ECO:0000256" key="1">
    <source>
        <dbReference type="ARBA" id="ARBA00000189"/>
    </source>
</evidence>
<reference evidence="14 15" key="1">
    <citation type="journal article" date="2021" name="Nat. Plants">
        <title>The Taxus genome provides insights into paclitaxel biosynthesis.</title>
        <authorList>
            <person name="Xiong X."/>
            <person name="Gou J."/>
            <person name="Liao Q."/>
            <person name="Li Y."/>
            <person name="Zhou Q."/>
            <person name="Bi G."/>
            <person name="Li C."/>
            <person name="Du R."/>
            <person name="Wang X."/>
            <person name="Sun T."/>
            <person name="Guo L."/>
            <person name="Liang H."/>
            <person name="Lu P."/>
            <person name="Wu Y."/>
            <person name="Zhang Z."/>
            <person name="Ro D.K."/>
            <person name="Shang Y."/>
            <person name="Huang S."/>
            <person name="Yan J."/>
        </authorList>
    </citation>
    <scope>NUCLEOTIDE SEQUENCE [LARGE SCALE GENOMIC DNA]</scope>
    <source>
        <strain evidence="14">Ta-2019</strain>
    </source>
</reference>
<evidence type="ECO:0000256" key="10">
    <source>
        <dbReference type="PIRSR" id="PIRSR600823-4"/>
    </source>
</evidence>
<feature type="domain" description="Plant heme peroxidase family profile" evidence="13">
    <location>
        <begin position="194"/>
        <end position="240"/>
    </location>
</feature>
<dbReference type="AlphaFoldDB" id="A0AA38G3D2"/>
<keyword evidence="15" id="KW-1185">Reference proteome</keyword>
<dbReference type="PANTHER" id="PTHR31388">
    <property type="entry name" value="PEROXIDASE 72-RELATED"/>
    <property type="match status" value="1"/>
</dbReference>
<dbReference type="EMBL" id="JAHRHJ020000005">
    <property type="protein sequence ID" value="KAH9314548.1"/>
    <property type="molecule type" value="Genomic_DNA"/>
</dbReference>
<feature type="region of interest" description="Disordered" evidence="11">
    <location>
        <begin position="1"/>
        <end position="38"/>
    </location>
</feature>
<organism evidence="14 15">
    <name type="scientific">Taxus chinensis</name>
    <name type="common">Chinese yew</name>
    <name type="synonym">Taxus wallichiana var. chinensis</name>
    <dbReference type="NCBI Taxonomy" id="29808"/>
    <lineage>
        <taxon>Eukaryota</taxon>
        <taxon>Viridiplantae</taxon>
        <taxon>Streptophyta</taxon>
        <taxon>Embryophyta</taxon>
        <taxon>Tracheophyta</taxon>
        <taxon>Spermatophyta</taxon>
        <taxon>Pinopsida</taxon>
        <taxon>Pinidae</taxon>
        <taxon>Conifers II</taxon>
        <taxon>Cupressales</taxon>
        <taxon>Taxaceae</taxon>
        <taxon>Taxus</taxon>
    </lineage>
</organism>
<evidence type="ECO:0000256" key="4">
    <source>
        <dbReference type="ARBA" id="ARBA00022617"/>
    </source>
</evidence>
<dbReference type="InterPro" id="IPR010255">
    <property type="entry name" value="Haem_peroxidase_sf"/>
</dbReference>
<evidence type="ECO:0000256" key="12">
    <source>
        <dbReference type="SAM" id="Phobius"/>
    </source>
</evidence>
<evidence type="ECO:0000259" key="13">
    <source>
        <dbReference type="PROSITE" id="PS50873"/>
    </source>
</evidence>
<evidence type="ECO:0000313" key="15">
    <source>
        <dbReference type="Proteomes" id="UP000824469"/>
    </source>
</evidence>
<dbReference type="SUPFAM" id="SSF48113">
    <property type="entry name" value="Heme-dependent peroxidases"/>
    <property type="match status" value="1"/>
</dbReference>
<comment type="cofactor">
    <cofactor evidence="9">
        <name>Ca(2+)</name>
        <dbReference type="ChEBI" id="CHEBI:29108"/>
    </cofactor>
    <text evidence="9">Binds 2 calcium ions per subunit.</text>
</comment>
<name>A0AA38G3D2_TAXCH</name>
<comment type="catalytic activity">
    <reaction evidence="1">
        <text>2 a phenolic donor + H2O2 = 2 a phenolic radical donor + 2 H2O</text>
        <dbReference type="Rhea" id="RHEA:56136"/>
        <dbReference type="ChEBI" id="CHEBI:15377"/>
        <dbReference type="ChEBI" id="CHEBI:16240"/>
        <dbReference type="ChEBI" id="CHEBI:139520"/>
        <dbReference type="ChEBI" id="CHEBI:139521"/>
        <dbReference type="EC" id="1.11.1.7"/>
    </reaction>
</comment>
<dbReference type="PRINTS" id="PR00461">
    <property type="entry name" value="PLPEROXIDASE"/>
</dbReference>
<dbReference type="PROSITE" id="PS00436">
    <property type="entry name" value="PEROXIDASE_2"/>
    <property type="match status" value="1"/>
</dbReference>
<evidence type="ECO:0000256" key="8">
    <source>
        <dbReference type="PIRSR" id="PIRSR600823-1"/>
    </source>
</evidence>
<dbReference type="PANTHER" id="PTHR31388:SF5">
    <property type="entry name" value="PEROXIDASE"/>
    <property type="match status" value="1"/>
</dbReference>
<evidence type="ECO:0000256" key="5">
    <source>
        <dbReference type="ARBA" id="ARBA00022723"/>
    </source>
</evidence>
<dbReference type="GO" id="GO:0020037">
    <property type="term" value="F:heme binding"/>
    <property type="evidence" value="ECO:0007669"/>
    <property type="project" value="InterPro"/>
</dbReference>
<keyword evidence="5 9" id="KW-0479">Metal-binding</keyword>
<feature type="non-terminal residue" evidence="14">
    <location>
        <position position="240"/>
    </location>
</feature>
<feature type="non-terminal residue" evidence="14">
    <location>
        <position position="1"/>
    </location>
</feature>
<evidence type="ECO:0000256" key="6">
    <source>
        <dbReference type="ARBA" id="ARBA00023002"/>
    </source>
</evidence>
<feature type="region of interest" description="Disordered" evidence="11">
    <location>
        <begin position="70"/>
        <end position="97"/>
    </location>
</feature>
<dbReference type="InterPro" id="IPR019794">
    <property type="entry name" value="Peroxidases_AS"/>
</dbReference>
<evidence type="ECO:0000256" key="11">
    <source>
        <dbReference type="SAM" id="MobiDB-lite"/>
    </source>
</evidence>
<feature type="binding site" evidence="9">
    <location>
        <position position="239"/>
    </location>
    <ligand>
        <name>Ca(2+)</name>
        <dbReference type="ChEBI" id="CHEBI:29108"/>
        <label>1</label>
    </ligand>
</feature>
<comment type="cofactor">
    <cofactor evidence="2">
        <name>heme b</name>
        <dbReference type="ChEBI" id="CHEBI:60344"/>
    </cofactor>
</comment>
<evidence type="ECO:0000256" key="3">
    <source>
        <dbReference type="ARBA" id="ARBA00022559"/>
    </source>
</evidence>
<feature type="binding site" evidence="9">
    <location>
        <position position="236"/>
    </location>
    <ligand>
        <name>Ca(2+)</name>
        <dbReference type="ChEBI" id="CHEBI:29108"/>
        <label>1</label>
    </ligand>
</feature>
<feature type="compositionally biased region" description="Polar residues" evidence="11">
    <location>
        <begin position="77"/>
        <end position="93"/>
    </location>
</feature>
<dbReference type="InterPro" id="IPR002016">
    <property type="entry name" value="Haem_peroxidase"/>
</dbReference>
<dbReference type="PROSITE" id="PS50873">
    <property type="entry name" value="PEROXIDASE_4"/>
    <property type="match status" value="1"/>
</dbReference>
<dbReference type="Proteomes" id="UP000824469">
    <property type="component" value="Unassembled WGS sequence"/>
</dbReference>
<dbReference type="Gene3D" id="1.10.520.10">
    <property type="match status" value="1"/>
</dbReference>
<evidence type="ECO:0000256" key="2">
    <source>
        <dbReference type="ARBA" id="ARBA00001970"/>
    </source>
</evidence>
<keyword evidence="7" id="KW-0408">Iron</keyword>
<evidence type="ECO:0000256" key="7">
    <source>
        <dbReference type="ARBA" id="ARBA00023004"/>
    </source>
</evidence>
<sequence>QRSRTGSEYSLTASKDQRRHTSNESPPRGNHAQPANTDREPRFLQNAALHVKHETQTGNHSFSKTLLSTHNMKHRQGTTVSPKRCSPRTTRNTQQKRDRESLINAALLLHAQPALIPMIGTPKDCMYCYILRIQSTRLYIVREGGNRGKTVMLILYSSIPVSVCLVLKAAMASSKSSIACIVMVGLCWSAVNAQLSISFYRNTCPSVSTIVNAMIKQVVTNQPRMGASLLRLHFHDCFVN</sequence>
<feature type="site" description="Transition state stabilizer" evidence="10">
    <location>
        <position position="231"/>
    </location>
</feature>
<keyword evidence="4" id="KW-0349">Heme</keyword>
<dbReference type="InterPro" id="IPR000823">
    <property type="entry name" value="Peroxidase_pln"/>
</dbReference>
<evidence type="ECO:0000256" key="9">
    <source>
        <dbReference type="PIRSR" id="PIRSR600823-3"/>
    </source>
</evidence>
<feature type="compositionally biased region" description="Polar residues" evidence="11">
    <location>
        <begin position="1"/>
        <end position="14"/>
    </location>
</feature>
<keyword evidence="6" id="KW-0560">Oxidoreductase</keyword>
<keyword evidence="3" id="KW-0575">Peroxidase</keyword>
<keyword evidence="12" id="KW-0472">Membrane</keyword>
<dbReference type="GO" id="GO:0046872">
    <property type="term" value="F:metal ion binding"/>
    <property type="evidence" value="ECO:0007669"/>
    <property type="project" value="UniProtKB-KW"/>
</dbReference>
<keyword evidence="12" id="KW-1133">Transmembrane helix</keyword>
<feature type="transmembrane region" description="Helical" evidence="12">
    <location>
        <begin position="176"/>
        <end position="193"/>
    </location>
</feature>
<comment type="caution">
    <text evidence="14">The sequence shown here is derived from an EMBL/GenBank/DDBJ whole genome shotgun (WGS) entry which is preliminary data.</text>
</comment>
<accession>A0AA38G3D2</accession>
<dbReference type="GO" id="GO:0140825">
    <property type="term" value="F:lactoperoxidase activity"/>
    <property type="evidence" value="ECO:0007669"/>
    <property type="project" value="UniProtKB-EC"/>
</dbReference>
<dbReference type="GO" id="GO:0006979">
    <property type="term" value="P:response to oxidative stress"/>
    <property type="evidence" value="ECO:0007669"/>
    <property type="project" value="InterPro"/>
</dbReference>